<comment type="function">
    <text evidence="8">May be involved in modulation of pathogen defense and leaf cell death.</text>
</comment>
<feature type="transmembrane region" description="Helical" evidence="9">
    <location>
        <begin position="358"/>
        <end position="380"/>
    </location>
</feature>
<evidence type="ECO:0000256" key="6">
    <source>
        <dbReference type="ARBA" id="ARBA00023136"/>
    </source>
</evidence>
<keyword evidence="3 8" id="KW-0812">Transmembrane</keyword>
<keyword evidence="4 8" id="KW-0611">Plant defense</keyword>
<keyword evidence="5 8" id="KW-1133">Transmembrane helix</keyword>
<name>A0A1E5VJK6_9POAL</name>
<dbReference type="InterPro" id="IPR004326">
    <property type="entry name" value="Mlo"/>
</dbReference>
<feature type="transmembrane region" description="Helical" evidence="9">
    <location>
        <begin position="427"/>
        <end position="447"/>
    </location>
</feature>
<evidence type="ECO:0000256" key="7">
    <source>
        <dbReference type="ARBA" id="ARBA00023265"/>
    </source>
</evidence>
<dbReference type="Pfam" id="PF03094">
    <property type="entry name" value="Mlo"/>
    <property type="match status" value="3"/>
</dbReference>
<evidence type="ECO:0000313" key="10">
    <source>
        <dbReference type="EMBL" id="OEL25295.1"/>
    </source>
</evidence>
<sequence length="552" mass="61742">MAAASEAGRRVVTMCCHARCARKGPSEEGNVPLLSLHALEQIHIFIFVLAITHVVLSGVTVLLGPLQRSLFKQFYGSVSNDDYIAMRLGFVMLLLLIGTKLEHIINKLAYEVASKHAAGQGEGGVVVRPSDELFWFHSPRLVLVLIHFILFQNAFEFAYFFWTLVSIRHPADLASTVAITLTAGCDVRCLLLHDEQAGYSISRIAICVVVQVLCSYSTLPLYAIVSHMGSSFKSAVFADDVAEHLRDWADGARRRMRSDTAGDVSCLALPSHLIGSTLDDHARGRADPIAGQGRPEELEIGRRQTAMPDETSIEGPPTWIVARSVIVLISFVFERALHRLGKGEVPLLSLHALEQIHIFIFVLAITHVVLSAVTVLLGLLQQFYGSVSNDDYVAMRLGFVMEHIRGHPKFNFYDYMIKAVEKDFKRVVGITWYHWIFVMIFLLFNISGYHSNFWISLIPLALLLLIGAKLEHIINMLAYEVATKHFAADEEGDVDMVVSPLDELFWFQSPRVVLTLIHFILFQNAFEFAYFFWTLATFGVDSCMMDGPGIII</sequence>
<feature type="transmembrane region" description="Helical" evidence="9">
    <location>
        <begin position="453"/>
        <end position="470"/>
    </location>
</feature>
<protein>
    <recommendedName>
        <fullName evidence="8">MLO-like protein</fullName>
    </recommendedName>
</protein>
<feature type="transmembrane region" description="Helical" evidence="9">
    <location>
        <begin position="141"/>
        <end position="162"/>
    </location>
</feature>
<dbReference type="PANTHER" id="PTHR31942">
    <property type="entry name" value="MLO-LIKE PROTEIN 1"/>
    <property type="match status" value="1"/>
</dbReference>
<keyword evidence="7 8" id="KW-0568">Pathogenesis-related protein</keyword>
<feature type="transmembrane region" description="Helical" evidence="9">
    <location>
        <begin position="83"/>
        <end position="101"/>
    </location>
</feature>
<reference evidence="10 11" key="1">
    <citation type="submission" date="2016-09" db="EMBL/GenBank/DDBJ databases">
        <title>The draft genome of Dichanthelium oligosanthes: A C3 panicoid grass species.</title>
        <authorList>
            <person name="Studer A.J."/>
            <person name="Schnable J.C."/>
            <person name="Brutnell T.P."/>
        </authorList>
    </citation>
    <scope>NUCLEOTIDE SEQUENCE [LARGE SCALE GENOMIC DNA]</scope>
    <source>
        <strain evidence="11">cv. Kellogg 1175</strain>
        <tissue evidence="10">Leaf</tissue>
    </source>
</reference>
<keyword evidence="8" id="KW-0112">Calmodulin-binding</keyword>
<dbReference type="Proteomes" id="UP000095767">
    <property type="component" value="Unassembled WGS sequence"/>
</dbReference>
<evidence type="ECO:0000256" key="4">
    <source>
        <dbReference type="ARBA" id="ARBA00022821"/>
    </source>
</evidence>
<dbReference type="EMBL" id="LWDX02037557">
    <property type="protein sequence ID" value="OEL25295.1"/>
    <property type="molecule type" value="Genomic_DNA"/>
</dbReference>
<evidence type="ECO:0000256" key="5">
    <source>
        <dbReference type="ARBA" id="ARBA00022989"/>
    </source>
</evidence>
<evidence type="ECO:0000256" key="8">
    <source>
        <dbReference type="RuleBase" id="RU280816"/>
    </source>
</evidence>
<keyword evidence="6 8" id="KW-0472">Membrane</keyword>
<proteinExistence type="inferred from homology"/>
<dbReference type="GO" id="GO:0006952">
    <property type="term" value="P:defense response"/>
    <property type="evidence" value="ECO:0007669"/>
    <property type="project" value="UniProtKB-KW"/>
</dbReference>
<feature type="transmembrane region" description="Helical" evidence="9">
    <location>
        <begin position="512"/>
        <end position="533"/>
    </location>
</feature>
<feature type="transmembrane region" description="Helical" evidence="9">
    <location>
        <begin position="201"/>
        <end position="225"/>
    </location>
</feature>
<dbReference type="OrthoDB" id="638703at2759"/>
<organism evidence="10 11">
    <name type="scientific">Dichanthelium oligosanthes</name>
    <dbReference type="NCBI Taxonomy" id="888268"/>
    <lineage>
        <taxon>Eukaryota</taxon>
        <taxon>Viridiplantae</taxon>
        <taxon>Streptophyta</taxon>
        <taxon>Embryophyta</taxon>
        <taxon>Tracheophyta</taxon>
        <taxon>Spermatophyta</taxon>
        <taxon>Magnoliopsida</taxon>
        <taxon>Liliopsida</taxon>
        <taxon>Poales</taxon>
        <taxon>Poaceae</taxon>
        <taxon>PACMAD clade</taxon>
        <taxon>Panicoideae</taxon>
        <taxon>Panicodae</taxon>
        <taxon>Paniceae</taxon>
        <taxon>Dichantheliinae</taxon>
        <taxon>Dichanthelium</taxon>
    </lineage>
</organism>
<dbReference type="GO" id="GO:0005516">
    <property type="term" value="F:calmodulin binding"/>
    <property type="evidence" value="ECO:0007669"/>
    <property type="project" value="UniProtKB-KW"/>
</dbReference>
<comment type="domain">
    <text evidence="8">The C-terminus contains a calmodulin-binding domain, which binds calmodulin in a calcium-dependent fashion.</text>
</comment>
<gene>
    <name evidence="8" type="primary">MLO</name>
    <name evidence="10" type="ORF">BAE44_0013688</name>
</gene>
<evidence type="ECO:0000256" key="2">
    <source>
        <dbReference type="ARBA" id="ARBA00006574"/>
    </source>
</evidence>
<evidence type="ECO:0000256" key="9">
    <source>
        <dbReference type="SAM" id="Phobius"/>
    </source>
</evidence>
<dbReference type="GO" id="GO:0016020">
    <property type="term" value="C:membrane"/>
    <property type="evidence" value="ECO:0007669"/>
    <property type="project" value="UniProtKB-SubCell"/>
</dbReference>
<evidence type="ECO:0000256" key="1">
    <source>
        <dbReference type="ARBA" id="ARBA00004141"/>
    </source>
</evidence>
<dbReference type="STRING" id="888268.A0A1E5VJK6"/>
<dbReference type="PANTHER" id="PTHR31942:SF68">
    <property type="entry name" value="MLO-LIKE PROTEIN"/>
    <property type="match status" value="1"/>
</dbReference>
<evidence type="ECO:0000256" key="3">
    <source>
        <dbReference type="ARBA" id="ARBA00022692"/>
    </source>
</evidence>
<dbReference type="AlphaFoldDB" id="A0A1E5VJK6"/>
<feature type="non-terminal residue" evidence="10">
    <location>
        <position position="552"/>
    </location>
</feature>
<accession>A0A1E5VJK6</accession>
<evidence type="ECO:0000313" key="11">
    <source>
        <dbReference type="Proteomes" id="UP000095767"/>
    </source>
</evidence>
<comment type="caution">
    <text evidence="10">The sequence shown here is derived from an EMBL/GenBank/DDBJ whole genome shotgun (WGS) entry which is preliminary data.</text>
</comment>
<comment type="similarity">
    <text evidence="2 8">Belongs to the MLO family.</text>
</comment>
<feature type="transmembrane region" description="Helical" evidence="9">
    <location>
        <begin position="42"/>
        <end position="63"/>
    </location>
</feature>
<comment type="subcellular location">
    <subcellularLocation>
        <location evidence="1 8">Membrane</location>
        <topology evidence="1 8">Multi-pass membrane protein</topology>
    </subcellularLocation>
</comment>
<keyword evidence="11" id="KW-1185">Reference proteome</keyword>